<dbReference type="PROSITE" id="PS51257">
    <property type="entry name" value="PROKAR_LIPOPROTEIN"/>
    <property type="match status" value="1"/>
</dbReference>
<evidence type="ECO:0000313" key="2">
    <source>
        <dbReference type="Proteomes" id="UP000295722"/>
    </source>
</evidence>
<dbReference type="Proteomes" id="UP000295722">
    <property type="component" value="Unassembled WGS sequence"/>
</dbReference>
<proteinExistence type="predicted"/>
<sequence>MSRSFISVKSAWRLVVFLALLLGVVACSRGTASSTDQEEKQAADDTLGLKLNALNYTDVPIGTFYVNGTWGGAVPGRLGSGGGSILCCVSLPSKWHPGLTVDLEWRDDNLYEKDPKGMAFRVVPVEKYDNLLDGYLWMLFFPDGKIKAYASEWMPGFPGFPEGLQAPDEACPDNFKVLNSDARCLKPDPRIKP</sequence>
<gene>
    <name evidence="1" type="ORF">EYW47_39315</name>
</gene>
<dbReference type="InterPro" id="IPR021733">
    <property type="entry name" value="DUF3304"/>
</dbReference>
<dbReference type="EMBL" id="SMRP01000053">
    <property type="protein sequence ID" value="TDG16950.1"/>
    <property type="molecule type" value="Genomic_DNA"/>
</dbReference>
<comment type="caution">
    <text evidence="1">The sequence shown here is derived from an EMBL/GenBank/DDBJ whole genome shotgun (WGS) entry which is preliminary data.</text>
</comment>
<accession>A0A4R5LXR7</accession>
<evidence type="ECO:0000313" key="1">
    <source>
        <dbReference type="EMBL" id="TDG16950.1"/>
    </source>
</evidence>
<name>A0A4R5LXR7_9BURK</name>
<dbReference type="Pfam" id="PF11745">
    <property type="entry name" value="DUF3304"/>
    <property type="match status" value="1"/>
</dbReference>
<dbReference type="OrthoDB" id="8656856at2"/>
<dbReference type="RefSeq" id="WP_133200189.1">
    <property type="nucleotide sequence ID" value="NZ_JBHUCW010000028.1"/>
</dbReference>
<protein>
    <submittedName>
        <fullName evidence="1">DUF3304 domain-containing protein</fullName>
    </submittedName>
</protein>
<dbReference type="AlphaFoldDB" id="A0A4R5LXR7"/>
<keyword evidence="2" id="KW-1185">Reference proteome</keyword>
<reference evidence="1 2" key="1">
    <citation type="submission" date="2019-03" db="EMBL/GenBank/DDBJ databases">
        <title>Paraburkholderia sp. 4M-K11, isolated from subtropical forest soil.</title>
        <authorList>
            <person name="Gao Z.-H."/>
            <person name="Qiu L.-H."/>
        </authorList>
    </citation>
    <scope>NUCLEOTIDE SEQUENCE [LARGE SCALE GENOMIC DNA]</scope>
    <source>
        <strain evidence="1 2">4M-K11</strain>
    </source>
</reference>
<organism evidence="1 2">
    <name type="scientific">Paraburkholderia silviterrae</name>
    <dbReference type="NCBI Taxonomy" id="2528715"/>
    <lineage>
        <taxon>Bacteria</taxon>
        <taxon>Pseudomonadati</taxon>
        <taxon>Pseudomonadota</taxon>
        <taxon>Betaproteobacteria</taxon>
        <taxon>Burkholderiales</taxon>
        <taxon>Burkholderiaceae</taxon>
        <taxon>Paraburkholderia</taxon>
    </lineage>
</organism>